<dbReference type="InterPro" id="IPR008844">
    <property type="entry name" value="Spore_GerAC-like"/>
</dbReference>
<dbReference type="NCBIfam" id="TIGR02887">
    <property type="entry name" value="spore_ger_x_C"/>
    <property type="match status" value="1"/>
</dbReference>
<organism evidence="12 13">
    <name type="scientific">Cytobacillus spartinae</name>
    <dbReference type="NCBI Taxonomy" id="3299023"/>
    <lineage>
        <taxon>Bacteria</taxon>
        <taxon>Bacillati</taxon>
        <taxon>Bacillota</taxon>
        <taxon>Bacilli</taxon>
        <taxon>Bacillales</taxon>
        <taxon>Bacillaceae</taxon>
        <taxon>Cytobacillus</taxon>
    </lineage>
</organism>
<dbReference type="EMBL" id="JBIACK010000009">
    <property type="protein sequence ID" value="MFE8702448.1"/>
    <property type="molecule type" value="Genomic_DNA"/>
</dbReference>
<dbReference type="RefSeq" id="WP_389362412.1">
    <property type="nucleotide sequence ID" value="NZ_JBIACK010000009.1"/>
</dbReference>
<feature type="signal peptide" evidence="9">
    <location>
        <begin position="1"/>
        <end position="21"/>
    </location>
</feature>
<comment type="similarity">
    <text evidence="2">Belongs to the GerABKC lipoprotein family.</text>
</comment>
<keyword evidence="7" id="KW-0449">Lipoprotein</keyword>
<proteinExistence type="inferred from homology"/>
<keyword evidence="6" id="KW-0564">Palmitate</keyword>
<dbReference type="InterPro" id="IPR046953">
    <property type="entry name" value="Spore_GerAC-like_C"/>
</dbReference>
<name>A0ABW6KDW5_9BACI</name>
<dbReference type="Pfam" id="PF25198">
    <property type="entry name" value="Spore_GerAC_N"/>
    <property type="match status" value="1"/>
</dbReference>
<evidence type="ECO:0000256" key="8">
    <source>
        <dbReference type="SAM" id="MobiDB-lite"/>
    </source>
</evidence>
<keyword evidence="4 9" id="KW-0732">Signal</keyword>
<evidence type="ECO:0000256" key="2">
    <source>
        <dbReference type="ARBA" id="ARBA00007886"/>
    </source>
</evidence>
<dbReference type="PANTHER" id="PTHR35789">
    <property type="entry name" value="SPORE GERMINATION PROTEIN B3"/>
    <property type="match status" value="1"/>
</dbReference>
<evidence type="ECO:0000259" key="10">
    <source>
        <dbReference type="Pfam" id="PF05504"/>
    </source>
</evidence>
<protein>
    <submittedName>
        <fullName evidence="12">Ger(X)C family spore germination protein</fullName>
    </submittedName>
</protein>
<evidence type="ECO:0000313" key="12">
    <source>
        <dbReference type="EMBL" id="MFE8702448.1"/>
    </source>
</evidence>
<dbReference type="Pfam" id="PF05504">
    <property type="entry name" value="Spore_GerAC"/>
    <property type="match status" value="1"/>
</dbReference>
<accession>A0ABW6KDW5</accession>
<dbReference type="InterPro" id="IPR057336">
    <property type="entry name" value="GerAC_N"/>
</dbReference>
<evidence type="ECO:0000256" key="1">
    <source>
        <dbReference type="ARBA" id="ARBA00004635"/>
    </source>
</evidence>
<evidence type="ECO:0000256" key="7">
    <source>
        <dbReference type="ARBA" id="ARBA00023288"/>
    </source>
</evidence>
<gene>
    <name evidence="12" type="ORF">ACFYKX_17760</name>
</gene>
<keyword evidence="5" id="KW-0472">Membrane</keyword>
<evidence type="ECO:0000259" key="11">
    <source>
        <dbReference type="Pfam" id="PF25198"/>
    </source>
</evidence>
<feature type="domain" description="Spore germination protein N-terminal" evidence="11">
    <location>
        <begin position="22"/>
        <end position="188"/>
    </location>
</feature>
<evidence type="ECO:0000256" key="4">
    <source>
        <dbReference type="ARBA" id="ARBA00022729"/>
    </source>
</evidence>
<evidence type="ECO:0000256" key="6">
    <source>
        <dbReference type="ARBA" id="ARBA00023139"/>
    </source>
</evidence>
<evidence type="ECO:0000256" key="5">
    <source>
        <dbReference type="ARBA" id="ARBA00023136"/>
    </source>
</evidence>
<feature type="chain" id="PRO_5045380362" evidence="9">
    <location>
        <begin position="22"/>
        <end position="381"/>
    </location>
</feature>
<evidence type="ECO:0000313" key="13">
    <source>
        <dbReference type="Proteomes" id="UP001601059"/>
    </source>
</evidence>
<reference evidence="12 13" key="1">
    <citation type="submission" date="2024-08" db="EMBL/GenBank/DDBJ databases">
        <title>Two novel Cytobacillus novel species.</title>
        <authorList>
            <person name="Liu G."/>
        </authorList>
    </citation>
    <scope>NUCLEOTIDE SEQUENCE [LARGE SCALE GENOMIC DNA]</scope>
    <source>
        <strain evidence="12 13">FJAT-54145</strain>
    </source>
</reference>
<dbReference type="InterPro" id="IPR038501">
    <property type="entry name" value="Spore_GerAC_C_sf"/>
</dbReference>
<comment type="subcellular location">
    <subcellularLocation>
        <location evidence="1">Membrane</location>
        <topology evidence="1">Lipid-anchor</topology>
    </subcellularLocation>
</comment>
<comment type="caution">
    <text evidence="12">The sequence shown here is derived from an EMBL/GenBank/DDBJ whole genome shotgun (WGS) entry which is preliminary data.</text>
</comment>
<dbReference type="Gene3D" id="3.30.300.210">
    <property type="entry name" value="Nutrient germinant receptor protein C, domain 3"/>
    <property type="match status" value="1"/>
</dbReference>
<sequence length="381" mass="43347">MMKKLTLSFLCLALLSGCTQTRILEEINIITAVGYDPDEDSNMLRTTSVIENMEPGKEGTSRVRNSKGHTSKGAKNSLSLNASRLSASGQVRLALYGRQLAEEKGIVSIADTLSRDPSIGSLVYMVVAENEARDIMSHNYKDIPNIGEYLYRLIEHNIEQHSIPSCTIHEFLKYYYSDGRDPILPIISRKNNEVGISKMALFNGDKLVGDIDTKYLFNIQLLLNNASRQQREMKISIENIPFEKKALEEKEDIKNNFHILFDVIDIHTVILLTNQSKTEPEFKIHTNMTISLSEIDERINLSGENIKKQISTEINNNIKEETLELLSVLKDRQADVIGFGEIYNRKNKITNSTSEEWRKKFSRAQFNIEVNTKITRTGARE</sequence>
<evidence type="ECO:0000256" key="3">
    <source>
        <dbReference type="ARBA" id="ARBA00022544"/>
    </source>
</evidence>
<dbReference type="PANTHER" id="PTHR35789:SF1">
    <property type="entry name" value="SPORE GERMINATION PROTEIN B3"/>
    <property type="match status" value="1"/>
</dbReference>
<dbReference type="PROSITE" id="PS51257">
    <property type="entry name" value="PROKAR_LIPOPROTEIN"/>
    <property type="match status" value="1"/>
</dbReference>
<keyword evidence="13" id="KW-1185">Reference proteome</keyword>
<feature type="region of interest" description="Disordered" evidence="8">
    <location>
        <begin position="51"/>
        <end position="75"/>
    </location>
</feature>
<keyword evidence="3" id="KW-0309">Germination</keyword>
<feature type="domain" description="Spore germination GerAC-like C-terminal" evidence="10">
    <location>
        <begin position="198"/>
        <end position="378"/>
    </location>
</feature>
<dbReference type="Proteomes" id="UP001601059">
    <property type="component" value="Unassembled WGS sequence"/>
</dbReference>
<evidence type="ECO:0000256" key="9">
    <source>
        <dbReference type="SAM" id="SignalP"/>
    </source>
</evidence>